<feature type="compositionally biased region" description="Polar residues" evidence="1">
    <location>
        <begin position="703"/>
        <end position="722"/>
    </location>
</feature>
<feature type="region of interest" description="Disordered" evidence="1">
    <location>
        <begin position="358"/>
        <end position="386"/>
    </location>
</feature>
<reference evidence="2" key="1">
    <citation type="journal article" date="2023" name="Insect Mol. Biol.">
        <title>Genome sequencing provides insights into the evolution of gene families encoding plant cell wall-degrading enzymes in longhorned beetles.</title>
        <authorList>
            <person name="Shin N.R."/>
            <person name="Okamura Y."/>
            <person name="Kirsch R."/>
            <person name="Pauchet Y."/>
        </authorList>
    </citation>
    <scope>NUCLEOTIDE SEQUENCE</scope>
    <source>
        <strain evidence="2">AMC_N1</strain>
    </source>
</reference>
<organism evidence="2 3">
    <name type="scientific">Aromia moschata</name>
    <dbReference type="NCBI Taxonomy" id="1265417"/>
    <lineage>
        <taxon>Eukaryota</taxon>
        <taxon>Metazoa</taxon>
        <taxon>Ecdysozoa</taxon>
        <taxon>Arthropoda</taxon>
        <taxon>Hexapoda</taxon>
        <taxon>Insecta</taxon>
        <taxon>Pterygota</taxon>
        <taxon>Neoptera</taxon>
        <taxon>Endopterygota</taxon>
        <taxon>Coleoptera</taxon>
        <taxon>Polyphaga</taxon>
        <taxon>Cucujiformia</taxon>
        <taxon>Chrysomeloidea</taxon>
        <taxon>Cerambycidae</taxon>
        <taxon>Cerambycinae</taxon>
        <taxon>Callichromatini</taxon>
        <taxon>Aromia</taxon>
    </lineage>
</organism>
<sequence length="777" mass="86301">MTEVAVVRGSPDSDCNSNHHGSASYLSNTSSQDIDFIQDNSDYQWFLDYGYRDGGTNHHTSILSLPESYEAGDVNYYDAFSKNMDANLAEADMESFRTEDIHTLLTNLPPMCTDHLSQENNRQGECYASVSGSMMAKFDLDSSISPHSSSQGEDCSANSNSMSICKSELLFSPVKDTPVPVNFSVDSLDCDFHDMMLTCQANKDNYTIAFEGSVTIYSEDSDYHESDKSSNSHNAGIAHWPSDLKSQTKCIKINDTSMTQSDSSSFTTWSKLKKRSSEDQLRRHPSGNNNNSGDDANHLGLTETTFKSQSMPNLYKQKLRNLMATSAYLKSQSNSSSDTCTVKRRPVKVFDIQHQAQNCNGSSSVSDMATSIDASSSDNTNNKQQPNFSLVKLFMKQKSMSQEGMSTTMDQLSSSENWPASQSGESNSSDSKPDHLKNLELSAEGKTNDSSARTYDLIAEEPEEEISRSESVEQLSESISKIDSVGDNFDTSPKSVNNNNSFCQDRRPKAPSPRKSIKSKAELINRSIQTSHFSEITNLKHAHKTCFESAKSPIKVIEQSFLSKLKKEGEVAKPVYVLYPNYVLPDLDFLNEKTEELSKLLLVPQRAPNVTSAKRRPFSCNDLETLKRKGFGHVKDWDSLNFLLPQEYRKILAEVPEISEHIKVNPKERPTFMQSKFSKRRPLSCEINQSSSSSTATQPSSGYRGSSTILTDSQNSPAPTTNLNPLFVYRYDSVTSSEASLMTSERQRSITTTAPPLPLRCVSLPQRETVPAPPAPT</sequence>
<dbReference type="InterPro" id="IPR047343">
    <property type="entry name" value="RUSC1_2"/>
</dbReference>
<dbReference type="EMBL" id="JAPWTK010000004">
    <property type="protein sequence ID" value="KAJ8961766.1"/>
    <property type="molecule type" value="Genomic_DNA"/>
</dbReference>
<feature type="region of interest" description="Disordered" evidence="1">
    <location>
        <begin position="669"/>
        <end position="722"/>
    </location>
</feature>
<evidence type="ECO:0000313" key="2">
    <source>
        <dbReference type="EMBL" id="KAJ8961766.1"/>
    </source>
</evidence>
<feature type="region of interest" description="Disordered" evidence="1">
    <location>
        <begin position="483"/>
        <end position="517"/>
    </location>
</feature>
<feature type="compositionally biased region" description="Polar residues" evidence="1">
    <location>
        <begin position="256"/>
        <end position="270"/>
    </location>
</feature>
<accession>A0AAV8ZDL5</accession>
<feature type="region of interest" description="Disordered" evidence="1">
    <location>
        <begin position="399"/>
        <end position="436"/>
    </location>
</feature>
<keyword evidence="3" id="KW-1185">Reference proteome</keyword>
<comment type="caution">
    <text evidence="2">The sequence shown here is derived from an EMBL/GenBank/DDBJ whole genome shotgun (WGS) entry which is preliminary data.</text>
</comment>
<protein>
    <submittedName>
        <fullName evidence="2">Uncharacterized protein</fullName>
    </submittedName>
</protein>
<feature type="compositionally biased region" description="Polar residues" evidence="1">
    <location>
        <begin position="739"/>
        <end position="754"/>
    </location>
</feature>
<dbReference type="GO" id="GO:0031410">
    <property type="term" value="C:cytoplasmic vesicle"/>
    <property type="evidence" value="ECO:0007669"/>
    <property type="project" value="TreeGrafter"/>
</dbReference>
<name>A0AAV8ZDL5_9CUCU</name>
<feature type="region of interest" description="Disordered" evidence="1">
    <location>
        <begin position="739"/>
        <end position="777"/>
    </location>
</feature>
<dbReference type="AlphaFoldDB" id="A0AAV8ZDL5"/>
<dbReference type="PANTHER" id="PTHR15591">
    <property type="entry name" value="RUN AND SH3 DOMAIN CONTAINING"/>
    <property type="match status" value="1"/>
</dbReference>
<evidence type="ECO:0000313" key="3">
    <source>
        <dbReference type="Proteomes" id="UP001162162"/>
    </source>
</evidence>
<proteinExistence type="predicted"/>
<feature type="compositionally biased region" description="Polar residues" evidence="1">
    <location>
        <begin position="489"/>
        <end position="503"/>
    </location>
</feature>
<dbReference type="Proteomes" id="UP001162162">
    <property type="component" value="Unassembled WGS sequence"/>
</dbReference>
<gene>
    <name evidence="2" type="ORF">NQ318_021367</name>
</gene>
<feature type="compositionally biased region" description="Polar residues" evidence="1">
    <location>
        <begin position="399"/>
        <end position="430"/>
    </location>
</feature>
<dbReference type="PANTHER" id="PTHR15591:SF13">
    <property type="entry name" value="RUN DOMAIN-CONTAINING PROTEIN"/>
    <property type="match status" value="1"/>
</dbReference>
<feature type="region of interest" description="Disordered" evidence="1">
    <location>
        <begin position="256"/>
        <end position="299"/>
    </location>
</feature>
<feature type="compositionally biased region" description="Low complexity" evidence="1">
    <location>
        <begin position="689"/>
        <end position="701"/>
    </location>
</feature>
<evidence type="ECO:0000256" key="1">
    <source>
        <dbReference type="SAM" id="MobiDB-lite"/>
    </source>
</evidence>